<keyword evidence="7" id="KW-0418">Kinase</keyword>
<dbReference type="OrthoDB" id="8579121at2"/>
<dbReference type="AlphaFoldDB" id="A0A318J7F6"/>
<dbReference type="EC" id="2.7.13.3" evidence="3"/>
<name>A0A318J7F6_9NEIS</name>
<dbReference type="PROSITE" id="PS50839">
    <property type="entry name" value="CHASE"/>
    <property type="match status" value="1"/>
</dbReference>
<dbReference type="Gene3D" id="3.30.450.350">
    <property type="entry name" value="CHASE domain"/>
    <property type="match status" value="1"/>
</dbReference>
<dbReference type="RefSeq" id="WP_059287063.1">
    <property type="nucleotide sequence ID" value="NZ_LNQU01000143.1"/>
</dbReference>
<dbReference type="SMART" id="SM00388">
    <property type="entry name" value="HisKA"/>
    <property type="match status" value="1"/>
</dbReference>
<dbReference type="InterPro" id="IPR005467">
    <property type="entry name" value="His_kinase_dom"/>
</dbReference>
<evidence type="ECO:0000256" key="6">
    <source>
        <dbReference type="ARBA" id="ARBA00022692"/>
    </source>
</evidence>
<evidence type="ECO:0000313" key="16">
    <source>
        <dbReference type="EMBL" id="PXX39828.1"/>
    </source>
</evidence>
<keyword evidence="10" id="KW-0472">Membrane</keyword>
<dbReference type="PROSITE" id="PS50109">
    <property type="entry name" value="HIS_KIN"/>
    <property type="match status" value="1"/>
</dbReference>
<evidence type="ECO:0000256" key="9">
    <source>
        <dbReference type="ARBA" id="ARBA00023012"/>
    </source>
</evidence>
<keyword evidence="4" id="KW-0597">Phosphoprotein</keyword>
<dbReference type="Gene3D" id="3.30.565.10">
    <property type="entry name" value="Histidine kinase-like ATPase, C-terminal domain"/>
    <property type="match status" value="1"/>
</dbReference>
<dbReference type="PROSITE" id="PS50113">
    <property type="entry name" value="PAC"/>
    <property type="match status" value="1"/>
</dbReference>
<evidence type="ECO:0000259" key="14">
    <source>
        <dbReference type="PROSITE" id="PS50113"/>
    </source>
</evidence>
<feature type="domain" description="PAC" evidence="14">
    <location>
        <begin position="427"/>
        <end position="477"/>
    </location>
</feature>
<keyword evidence="9" id="KW-0902">Two-component regulatory system</keyword>
<dbReference type="FunFam" id="3.30.565.10:FF:000006">
    <property type="entry name" value="Sensor histidine kinase WalK"/>
    <property type="match status" value="1"/>
</dbReference>
<keyword evidence="17" id="KW-1185">Reference proteome</keyword>
<organism evidence="16 17">
    <name type="scientific">Aquitalea magnusonii</name>
    <dbReference type="NCBI Taxonomy" id="332411"/>
    <lineage>
        <taxon>Bacteria</taxon>
        <taxon>Pseudomonadati</taxon>
        <taxon>Pseudomonadota</taxon>
        <taxon>Betaproteobacteria</taxon>
        <taxon>Neisseriales</taxon>
        <taxon>Chromobacteriaceae</taxon>
        <taxon>Aquitalea</taxon>
    </lineage>
</organism>
<evidence type="ECO:0000256" key="8">
    <source>
        <dbReference type="ARBA" id="ARBA00022989"/>
    </source>
</evidence>
<dbReference type="Pfam" id="PF03924">
    <property type="entry name" value="CHASE"/>
    <property type="match status" value="1"/>
</dbReference>
<comment type="catalytic activity">
    <reaction evidence="1">
        <text>ATP + protein L-histidine = ADP + protein N-phospho-L-histidine.</text>
        <dbReference type="EC" id="2.7.13.3"/>
    </reaction>
</comment>
<dbReference type="GO" id="GO:0006355">
    <property type="term" value="P:regulation of DNA-templated transcription"/>
    <property type="evidence" value="ECO:0007669"/>
    <property type="project" value="InterPro"/>
</dbReference>
<evidence type="ECO:0000256" key="3">
    <source>
        <dbReference type="ARBA" id="ARBA00012438"/>
    </source>
</evidence>
<evidence type="ECO:0000256" key="11">
    <source>
        <dbReference type="SAM" id="Coils"/>
    </source>
</evidence>
<dbReference type="SUPFAM" id="SSF55785">
    <property type="entry name" value="PYP-like sensor domain (PAS domain)"/>
    <property type="match status" value="2"/>
</dbReference>
<evidence type="ECO:0000256" key="2">
    <source>
        <dbReference type="ARBA" id="ARBA00004429"/>
    </source>
</evidence>
<evidence type="ECO:0000313" key="17">
    <source>
        <dbReference type="Proteomes" id="UP000248395"/>
    </source>
</evidence>
<dbReference type="InterPro" id="IPR042240">
    <property type="entry name" value="CHASE_sf"/>
</dbReference>
<dbReference type="Pfam" id="PF13188">
    <property type="entry name" value="PAS_8"/>
    <property type="match status" value="1"/>
</dbReference>
<feature type="coiled-coil region" evidence="11">
    <location>
        <begin position="320"/>
        <end position="357"/>
    </location>
</feature>
<protein>
    <recommendedName>
        <fullName evidence="3">histidine kinase</fullName>
        <ecNumber evidence="3">2.7.13.3</ecNumber>
    </recommendedName>
</protein>
<dbReference type="InterPro" id="IPR036890">
    <property type="entry name" value="HATPase_C_sf"/>
</dbReference>
<feature type="domain" description="CHASE" evidence="15">
    <location>
        <begin position="135"/>
        <end position="210"/>
    </location>
</feature>
<evidence type="ECO:0000256" key="4">
    <source>
        <dbReference type="ARBA" id="ARBA00022553"/>
    </source>
</evidence>
<dbReference type="Pfam" id="PF00512">
    <property type="entry name" value="HisKA"/>
    <property type="match status" value="1"/>
</dbReference>
<gene>
    <name evidence="16" type="ORF">DFR38_1305</name>
</gene>
<dbReference type="CDD" id="cd00130">
    <property type="entry name" value="PAS"/>
    <property type="match status" value="2"/>
</dbReference>
<evidence type="ECO:0000256" key="5">
    <source>
        <dbReference type="ARBA" id="ARBA00022679"/>
    </source>
</evidence>
<dbReference type="Proteomes" id="UP000248395">
    <property type="component" value="Unassembled WGS sequence"/>
</dbReference>
<feature type="domain" description="Histidine kinase" evidence="12">
    <location>
        <begin position="631"/>
        <end position="854"/>
    </location>
</feature>
<comment type="caution">
    <text evidence="16">The sequence shown here is derived from an EMBL/GenBank/DDBJ whole genome shotgun (WGS) entry which is preliminary data.</text>
</comment>
<dbReference type="GO" id="GO:0009927">
    <property type="term" value="F:histidine phosphotransfer kinase activity"/>
    <property type="evidence" value="ECO:0007669"/>
    <property type="project" value="TreeGrafter"/>
</dbReference>
<dbReference type="NCBIfam" id="TIGR00229">
    <property type="entry name" value="sensory_box"/>
    <property type="match status" value="2"/>
</dbReference>
<evidence type="ECO:0000259" key="13">
    <source>
        <dbReference type="PROSITE" id="PS50112"/>
    </source>
</evidence>
<dbReference type="InterPro" id="IPR003594">
    <property type="entry name" value="HATPase_dom"/>
</dbReference>
<evidence type="ECO:0000256" key="10">
    <source>
        <dbReference type="ARBA" id="ARBA00023136"/>
    </source>
</evidence>
<sequence>MSTGLSRFTSLLLGALLTIILLCAEYALLLDNDRVREQEKLQHWGELGTELLATRLQEMLDRTDLLAQSLIRQRHSTGTPPNLGELAPTVLKEESRFGGIGIVRRIEPNQRAEFEAAIANSIRMLKDRHLVTSPQQPMYYPVESYLPDDGNALPQGMDLGSLDNARRKMDQARNRNQPMLMFNTLVPGAPPRLDIMANLNDDGHLLLVNLRSDLLLQSSQSNPDQPNPLQHVRLVAWNQEAPDQPSLDSHPLQALPSGNPLLTTRRSIGGYDLLFGAYPLEDNQPALSAQGYGILATSALVMLLLLILQQRQISNNQGLRTLLRRQHHQLELNNRTLREQINDRASSEQALAESEARQRAILQASSDAIILINRSGLITHVNPAAAKLIGQSAESIEHLPVGSLLTELYSLSPSISFESIAAAREGRTFEAHLLRSDNSQMPVELSLSRVEAPDDSFYVAVCRDISLRKEQEAALIRLKNSLAEQVEVQSRQLAALLEASPMAMAYIVDRHLRRVNGAFLDLFEREEDEVIGQTTLPYFESQEQWERTGRALYNLLNDGKVVQSEVKLRTGSGKLIWCRMFGRAVNPSVPKLGTIWLYQDFSAQREMEDALRQAKTLAEENSRAKTEFLANMSHELRTPMHAILGFTEIGEARARQLQDDKLEQYFQRIHSSGNRLLQLLNDLLDLAKMEVGKMDYHFGHFDLAHCLREACDEMTPLASNHNIKLYLYCTPEKLTADIDPFRLGQVIRNLLSNAIKFSPAGEVIRITARLQLNSQQQEEILICVEDSGPGIPVDEVETIFDKFIQSSSTKTGAGGTGLGLAICREILQAHHGIIFAENLSPRGAAFTAVFPRRHDASAAGEGSNHVTSTFTR</sequence>
<dbReference type="InterPro" id="IPR000700">
    <property type="entry name" value="PAS-assoc_C"/>
</dbReference>
<dbReference type="InterPro" id="IPR013767">
    <property type="entry name" value="PAS_fold"/>
</dbReference>
<dbReference type="PANTHER" id="PTHR43047:SF72">
    <property type="entry name" value="OSMOSENSING HISTIDINE PROTEIN KINASE SLN1"/>
    <property type="match status" value="1"/>
</dbReference>
<dbReference type="Gene3D" id="1.10.287.130">
    <property type="match status" value="1"/>
</dbReference>
<dbReference type="SMART" id="SM00091">
    <property type="entry name" value="PAS"/>
    <property type="match status" value="2"/>
</dbReference>
<dbReference type="InterPro" id="IPR003661">
    <property type="entry name" value="HisK_dim/P_dom"/>
</dbReference>
<dbReference type="GO" id="GO:0005886">
    <property type="term" value="C:plasma membrane"/>
    <property type="evidence" value="ECO:0007669"/>
    <property type="project" value="UniProtKB-SubCell"/>
</dbReference>
<dbReference type="InterPro" id="IPR036097">
    <property type="entry name" value="HisK_dim/P_sf"/>
</dbReference>
<evidence type="ECO:0000256" key="7">
    <source>
        <dbReference type="ARBA" id="ARBA00022777"/>
    </source>
</evidence>
<dbReference type="CDD" id="cd00082">
    <property type="entry name" value="HisKA"/>
    <property type="match status" value="1"/>
</dbReference>
<accession>A0A318J7F6</accession>
<dbReference type="InterPro" id="IPR035965">
    <property type="entry name" value="PAS-like_dom_sf"/>
</dbReference>
<dbReference type="FunFam" id="1.10.287.130:FF:000001">
    <property type="entry name" value="Two-component sensor histidine kinase"/>
    <property type="match status" value="1"/>
</dbReference>
<keyword evidence="11" id="KW-0175">Coiled coil</keyword>
<dbReference type="Pfam" id="PF02518">
    <property type="entry name" value="HATPase_c"/>
    <property type="match status" value="1"/>
</dbReference>
<dbReference type="InterPro" id="IPR004358">
    <property type="entry name" value="Sig_transdc_His_kin-like_C"/>
</dbReference>
<dbReference type="Pfam" id="PF00989">
    <property type="entry name" value="PAS"/>
    <property type="match status" value="1"/>
</dbReference>
<keyword evidence="5" id="KW-0808">Transferase</keyword>
<evidence type="ECO:0000259" key="12">
    <source>
        <dbReference type="PROSITE" id="PS50109"/>
    </source>
</evidence>
<proteinExistence type="predicted"/>
<dbReference type="InterPro" id="IPR006189">
    <property type="entry name" value="CHASE_dom"/>
</dbReference>
<dbReference type="SMART" id="SM00387">
    <property type="entry name" value="HATPase_c"/>
    <property type="match status" value="1"/>
</dbReference>
<dbReference type="GO" id="GO:0000155">
    <property type="term" value="F:phosphorelay sensor kinase activity"/>
    <property type="evidence" value="ECO:0007669"/>
    <property type="project" value="InterPro"/>
</dbReference>
<evidence type="ECO:0000256" key="1">
    <source>
        <dbReference type="ARBA" id="ARBA00000085"/>
    </source>
</evidence>
<keyword evidence="8" id="KW-1133">Transmembrane helix</keyword>
<dbReference type="InterPro" id="IPR000014">
    <property type="entry name" value="PAS"/>
</dbReference>
<dbReference type="Gene3D" id="3.30.450.20">
    <property type="entry name" value="PAS domain"/>
    <property type="match status" value="2"/>
</dbReference>
<dbReference type="PRINTS" id="PR00344">
    <property type="entry name" value="BCTRLSENSOR"/>
</dbReference>
<dbReference type="SUPFAM" id="SSF47384">
    <property type="entry name" value="Homodimeric domain of signal transducing histidine kinase"/>
    <property type="match status" value="1"/>
</dbReference>
<keyword evidence="6" id="KW-0812">Transmembrane</keyword>
<reference evidence="16 17" key="1">
    <citation type="submission" date="2018-05" db="EMBL/GenBank/DDBJ databases">
        <title>Genomic Encyclopedia of Type Strains, Phase IV (KMG-IV): sequencing the most valuable type-strain genomes for metagenomic binning, comparative biology and taxonomic classification.</title>
        <authorList>
            <person name="Goeker M."/>
        </authorList>
    </citation>
    <scope>NUCLEOTIDE SEQUENCE [LARGE SCALE GENOMIC DNA]</scope>
    <source>
        <strain evidence="16 17">DSM 25134</strain>
    </source>
</reference>
<dbReference type="PROSITE" id="PS50112">
    <property type="entry name" value="PAS"/>
    <property type="match status" value="1"/>
</dbReference>
<feature type="domain" description="PAS" evidence="13">
    <location>
        <begin position="354"/>
        <end position="396"/>
    </location>
</feature>
<comment type="subcellular location">
    <subcellularLocation>
        <location evidence="2">Cell inner membrane</location>
        <topology evidence="2">Multi-pass membrane protein</topology>
    </subcellularLocation>
</comment>
<evidence type="ECO:0000259" key="15">
    <source>
        <dbReference type="PROSITE" id="PS50839"/>
    </source>
</evidence>
<dbReference type="PANTHER" id="PTHR43047">
    <property type="entry name" value="TWO-COMPONENT HISTIDINE PROTEIN KINASE"/>
    <property type="match status" value="1"/>
</dbReference>
<dbReference type="EMBL" id="QJKC01000030">
    <property type="protein sequence ID" value="PXX39828.1"/>
    <property type="molecule type" value="Genomic_DNA"/>
</dbReference>
<dbReference type="SUPFAM" id="SSF55874">
    <property type="entry name" value="ATPase domain of HSP90 chaperone/DNA topoisomerase II/histidine kinase"/>
    <property type="match status" value="1"/>
</dbReference>